<organism evidence="13 14">
    <name type="scientific">Malassezia restricta (strain ATCC 96810 / NBRC 103918 / CBS 7877)</name>
    <name type="common">Seborrheic dermatitis infection agent</name>
    <dbReference type="NCBI Taxonomy" id="425264"/>
    <lineage>
        <taxon>Eukaryota</taxon>
        <taxon>Fungi</taxon>
        <taxon>Dikarya</taxon>
        <taxon>Basidiomycota</taxon>
        <taxon>Ustilaginomycotina</taxon>
        <taxon>Malasseziomycetes</taxon>
        <taxon>Malasseziales</taxon>
        <taxon>Malasseziaceae</taxon>
        <taxon>Malassezia</taxon>
    </lineage>
</organism>
<protein>
    <submittedName>
        <fullName evidence="13">Lanosterol 14-alpha demethylase</fullName>
        <ecNumber evidence="13">1.14.14.154</ecNumber>
    </submittedName>
</protein>
<dbReference type="PANTHER" id="PTHR24304">
    <property type="entry name" value="CYTOCHROME P450 FAMILY 7"/>
    <property type="match status" value="1"/>
</dbReference>
<dbReference type="EMBL" id="CP033151">
    <property type="protein sequence ID" value="AYO43526.1"/>
    <property type="molecule type" value="Genomic_DNA"/>
</dbReference>
<comment type="similarity">
    <text evidence="3 11">Belongs to the cytochrome P450 family.</text>
</comment>
<dbReference type="InterPro" id="IPR050529">
    <property type="entry name" value="CYP450_sterol_14alpha_dmase"/>
</dbReference>
<dbReference type="PANTHER" id="PTHR24304:SF2">
    <property type="entry name" value="24-HYDROXYCHOLESTEROL 7-ALPHA-HYDROXYLASE"/>
    <property type="match status" value="1"/>
</dbReference>
<evidence type="ECO:0000256" key="2">
    <source>
        <dbReference type="ARBA" id="ARBA00004370"/>
    </source>
</evidence>
<reference evidence="13 14" key="1">
    <citation type="submission" date="2018-10" db="EMBL/GenBank/DDBJ databases">
        <title>Complete genome sequence of Malassezia restricta CBS 7877.</title>
        <authorList>
            <person name="Morand S.C."/>
            <person name="Bertignac M."/>
            <person name="Iltis A."/>
            <person name="Kolder I."/>
            <person name="Pirovano W."/>
            <person name="Jourdain R."/>
            <person name="Clavaud C."/>
        </authorList>
    </citation>
    <scope>NUCLEOTIDE SEQUENCE [LARGE SCALE GENOMIC DNA]</scope>
    <source>
        <strain evidence="13 14">CBS 7877</strain>
    </source>
</reference>
<dbReference type="OrthoDB" id="1055148at2759"/>
<dbReference type="Pfam" id="PF00067">
    <property type="entry name" value="p450"/>
    <property type="match status" value="1"/>
</dbReference>
<evidence type="ECO:0000313" key="14">
    <source>
        <dbReference type="Proteomes" id="UP000269793"/>
    </source>
</evidence>
<keyword evidence="14" id="KW-1185">Reference proteome</keyword>
<dbReference type="InterPro" id="IPR017972">
    <property type="entry name" value="Cyt_P450_CS"/>
</dbReference>
<dbReference type="Proteomes" id="UP000269793">
    <property type="component" value="Chromosome IV"/>
</dbReference>
<feature type="binding site" description="axial binding residue" evidence="10">
    <location>
        <position position="480"/>
    </location>
    <ligand>
        <name>heme</name>
        <dbReference type="ChEBI" id="CHEBI:30413"/>
    </ligand>
    <ligandPart>
        <name>Fe</name>
        <dbReference type="ChEBI" id="CHEBI:18248"/>
    </ligandPart>
</feature>
<name>A0A3G2S6R7_MALR7</name>
<evidence type="ECO:0000256" key="4">
    <source>
        <dbReference type="ARBA" id="ARBA00022617"/>
    </source>
</evidence>
<dbReference type="PRINTS" id="PR00465">
    <property type="entry name" value="EP450IV"/>
</dbReference>
<feature type="transmembrane region" description="Helical" evidence="12">
    <location>
        <begin position="12"/>
        <end position="35"/>
    </location>
</feature>
<dbReference type="Gene3D" id="1.10.630.10">
    <property type="entry name" value="Cytochrome P450"/>
    <property type="match status" value="1"/>
</dbReference>
<dbReference type="PRINTS" id="PR00385">
    <property type="entry name" value="P450"/>
</dbReference>
<dbReference type="PROSITE" id="PS00086">
    <property type="entry name" value="CYTOCHROME_P450"/>
    <property type="match status" value="1"/>
</dbReference>
<dbReference type="GO" id="GO:0008398">
    <property type="term" value="F:sterol 14-demethylase activity"/>
    <property type="evidence" value="ECO:0007669"/>
    <property type="project" value="UniProtKB-EC"/>
</dbReference>
<keyword evidence="8 11" id="KW-0503">Monooxygenase</keyword>
<dbReference type="EC" id="1.14.14.154" evidence="13"/>
<keyword evidence="7 10" id="KW-0408">Iron</keyword>
<dbReference type="STRING" id="425264.A0A3G2S6R7"/>
<evidence type="ECO:0000256" key="11">
    <source>
        <dbReference type="RuleBase" id="RU000461"/>
    </source>
</evidence>
<dbReference type="VEuPathDB" id="FungiDB:DNF11_2576"/>
<keyword evidence="6 11" id="KW-0560">Oxidoreductase</keyword>
<gene>
    <name evidence="13" type="primary">ERG11</name>
    <name evidence="13" type="ORF">DNF11_2576</name>
</gene>
<comment type="subcellular location">
    <subcellularLocation>
        <location evidence="2">Membrane</location>
    </subcellularLocation>
</comment>
<dbReference type="InterPro" id="IPR001128">
    <property type="entry name" value="Cyt_P450"/>
</dbReference>
<dbReference type="SMR" id="A0A3G2S6R7"/>
<accession>A0A3G2S6R7</accession>
<dbReference type="InterPro" id="IPR002403">
    <property type="entry name" value="Cyt_P450_E_grp-IV"/>
</dbReference>
<dbReference type="SUPFAM" id="SSF48264">
    <property type="entry name" value="Cytochrome P450"/>
    <property type="match status" value="1"/>
</dbReference>
<dbReference type="AlphaFoldDB" id="A0A3G2S6R7"/>
<evidence type="ECO:0000256" key="8">
    <source>
        <dbReference type="ARBA" id="ARBA00023033"/>
    </source>
</evidence>
<evidence type="ECO:0000256" key="3">
    <source>
        <dbReference type="ARBA" id="ARBA00010617"/>
    </source>
</evidence>
<keyword evidence="13" id="KW-0808">Transferase</keyword>
<keyword evidence="4 10" id="KW-0349">Heme</keyword>
<evidence type="ECO:0000256" key="6">
    <source>
        <dbReference type="ARBA" id="ARBA00023002"/>
    </source>
</evidence>
<keyword evidence="13" id="KW-0489">Methyltransferase</keyword>
<evidence type="ECO:0000313" key="13">
    <source>
        <dbReference type="EMBL" id="AYO43526.1"/>
    </source>
</evidence>
<evidence type="ECO:0000256" key="5">
    <source>
        <dbReference type="ARBA" id="ARBA00022723"/>
    </source>
</evidence>
<dbReference type="GO" id="GO:0032259">
    <property type="term" value="P:methylation"/>
    <property type="evidence" value="ECO:0007669"/>
    <property type="project" value="UniProtKB-KW"/>
</dbReference>
<keyword evidence="12" id="KW-1133">Transmembrane helix</keyword>
<dbReference type="InterPro" id="IPR036396">
    <property type="entry name" value="Cyt_P450_sf"/>
</dbReference>
<keyword evidence="5 10" id="KW-0479">Metal-binding</keyword>
<dbReference type="FunFam" id="1.10.630.10:FF:000033">
    <property type="entry name" value="14-alpha sterol demethylase"/>
    <property type="match status" value="1"/>
</dbReference>
<dbReference type="GO" id="GO:0020037">
    <property type="term" value="F:heme binding"/>
    <property type="evidence" value="ECO:0007669"/>
    <property type="project" value="InterPro"/>
</dbReference>
<keyword evidence="12" id="KW-0812">Transmembrane</keyword>
<dbReference type="GO" id="GO:0008168">
    <property type="term" value="F:methyltransferase activity"/>
    <property type="evidence" value="ECO:0007669"/>
    <property type="project" value="UniProtKB-KW"/>
</dbReference>
<comment type="cofactor">
    <cofactor evidence="1 10">
        <name>heme</name>
        <dbReference type="ChEBI" id="CHEBI:30413"/>
    </cofactor>
</comment>
<evidence type="ECO:0000256" key="1">
    <source>
        <dbReference type="ARBA" id="ARBA00001971"/>
    </source>
</evidence>
<proteinExistence type="inferred from homology"/>
<dbReference type="CDD" id="cd11042">
    <property type="entry name" value="CYP51-like"/>
    <property type="match status" value="1"/>
</dbReference>
<keyword evidence="9 12" id="KW-0472">Membrane</keyword>
<sequence length="533" mass="59549">MASLLASFEAMPMWQLVLVLTVGTIVLSIVLNVLYQVCVPQSKSLPPRVFHWVPVVGSAVSYGMNPYRFFFECREKYGDVFTFTLFGRNMTVALGPKGSNLVFNGRLSQVSAEDAYTSLTTPVFGKGVVYDVPNAVLMEQKRFVKSGLSVENFRVYVTQITDEVKDFVQHDAAFAPLQKGAKSVTVDIFDVFSEITILTASRTLQGKEVRENLDKSFAKLYHDLDAGFTPINFVLPNLPLPNNFRRDRAQRMMSDFYMGIIKKRREGKTDGTGHDMISALMEQSYKGGRDINDREIAHMMIALLMAGQHTSSATGSWAMLRLASRPEIIEELYEEQVRVYSDGAGGFAPLDYDTQKSSVPVLDAVIRETLRMHPPIHSLMRRVKSDMVVPPTLAAPKTGKGQSTDTYVIPKGHYLVAAPGVSQIDPHVWCDADKFDPHRWLGDKTLIDQTDDAQEDFGWGLVSTGANSAYLPFGAGRHRCIGEQFAYLQLGTIISNFVRMFHWRLEDKLPAPDYTSMVVLPTQPANIVFTSRT</sequence>
<dbReference type="GO" id="GO:0016020">
    <property type="term" value="C:membrane"/>
    <property type="evidence" value="ECO:0007669"/>
    <property type="project" value="UniProtKB-SubCell"/>
</dbReference>
<evidence type="ECO:0000256" key="12">
    <source>
        <dbReference type="SAM" id="Phobius"/>
    </source>
</evidence>
<evidence type="ECO:0000256" key="9">
    <source>
        <dbReference type="ARBA" id="ARBA00023136"/>
    </source>
</evidence>
<evidence type="ECO:0000256" key="10">
    <source>
        <dbReference type="PIRSR" id="PIRSR602403-1"/>
    </source>
</evidence>
<dbReference type="GO" id="GO:0005506">
    <property type="term" value="F:iron ion binding"/>
    <property type="evidence" value="ECO:0007669"/>
    <property type="project" value="InterPro"/>
</dbReference>
<evidence type="ECO:0000256" key="7">
    <source>
        <dbReference type="ARBA" id="ARBA00023004"/>
    </source>
</evidence>